<feature type="compositionally biased region" description="Polar residues" evidence="1">
    <location>
        <begin position="1"/>
        <end position="27"/>
    </location>
</feature>
<keyword evidence="3" id="KW-1185">Reference proteome</keyword>
<dbReference type="EMBL" id="KN848067">
    <property type="protein sequence ID" value="KIY00298.1"/>
    <property type="molecule type" value="Genomic_DNA"/>
</dbReference>
<gene>
    <name evidence="2" type="ORF">Z520_03983</name>
</gene>
<evidence type="ECO:0000256" key="1">
    <source>
        <dbReference type="SAM" id="MobiDB-lite"/>
    </source>
</evidence>
<feature type="compositionally biased region" description="Polar residues" evidence="1">
    <location>
        <begin position="45"/>
        <end position="55"/>
    </location>
</feature>
<reference evidence="2 3" key="1">
    <citation type="submission" date="2015-01" db="EMBL/GenBank/DDBJ databases">
        <title>The Genome Sequence of Fonsecaea multimorphosa CBS 102226.</title>
        <authorList>
            <consortium name="The Broad Institute Genomics Platform"/>
            <person name="Cuomo C."/>
            <person name="de Hoog S."/>
            <person name="Gorbushina A."/>
            <person name="Stielow B."/>
            <person name="Teixiera M."/>
            <person name="Abouelleil A."/>
            <person name="Chapman S.B."/>
            <person name="Priest M."/>
            <person name="Young S.K."/>
            <person name="Wortman J."/>
            <person name="Nusbaum C."/>
            <person name="Birren B."/>
        </authorList>
    </citation>
    <scope>NUCLEOTIDE SEQUENCE [LARGE SCALE GENOMIC DNA]</scope>
    <source>
        <strain evidence="2 3">CBS 102226</strain>
    </source>
</reference>
<organism evidence="2 3">
    <name type="scientific">Fonsecaea multimorphosa CBS 102226</name>
    <dbReference type="NCBI Taxonomy" id="1442371"/>
    <lineage>
        <taxon>Eukaryota</taxon>
        <taxon>Fungi</taxon>
        <taxon>Dikarya</taxon>
        <taxon>Ascomycota</taxon>
        <taxon>Pezizomycotina</taxon>
        <taxon>Eurotiomycetes</taxon>
        <taxon>Chaetothyriomycetidae</taxon>
        <taxon>Chaetothyriales</taxon>
        <taxon>Herpotrichiellaceae</taxon>
        <taxon>Fonsecaea</taxon>
    </lineage>
</organism>
<name>A0A0D2K391_9EURO</name>
<dbReference type="VEuPathDB" id="FungiDB:Z520_03983"/>
<protein>
    <submittedName>
        <fullName evidence="2">Uncharacterized protein</fullName>
    </submittedName>
</protein>
<feature type="region of interest" description="Disordered" evidence="1">
    <location>
        <begin position="1"/>
        <end position="67"/>
    </location>
</feature>
<proteinExistence type="predicted"/>
<accession>A0A0D2K391</accession>
<evidence type="ECO:0000313" key="2">
    <source>
        <dbReference type="EMBL" id="KIY00298.1"/>
    </source>
</evidence>
<dbReference type="RefSeq" id="XP_016634420.1">
    <property type="nucleotide sequence ID" value="XM_016774493.1"/>
</dbReference>
<feature type="region of interest" description="Disordered" evidence="1">
    <location>
        <begin position="193"/>
        <end position="237"/>
    </location>
</feature>
<sequence length="237" mass="26247">MAPFNQTSPDAHPSDSSRASNQDSDQQYIIVPIHQDTPQRAPAPSDSNLLHQNAGSMPESKPVKNSRRSLLHDLASELEIGLENHQKANTSDFPPRSSELQFPLTATNNSRGISLNRSEQTHPEHAGSSWLYSIQQQPRDAQFHVPSQLPAFVTWDLLLLDALITFSCLAFNLYLVCEVLFLSLFPGGNERVGDGARARANPARSRSYRPRTKRGNTEVEHAALEKAKRRESGGDGE</sequence>
<feature type="compositionally biased region" description="Basic and acidic residues" evidence="1">
    <location>
        <begin position="215"/>
        <end position="237"/>
    </location>
</feature>
<dbReference type="Proteomes" id="UP000053411">
    <property type="component" value="Unassembled WGS sequence"/>
</dbReference>
<dbReference type="AlphaFoldDB" id="A0A0D2K391"/>
<dbReference type="GeneID" id="27709729"/>
<dbReference type="OrthoDB" id="10627118at2759"/>
<evidence type="ECO:0000313" key="3">
    <source>
        <dbReference type="Proteomes" id="UP000053411"/>
    </source>
</evidence>